<name>A0A7D5H1A4_9PSED</name>
<dbReference type="InterPro" id="IPR036388">
    <property type="entry name" value="WH-like_DNA-bd_sf"/>
</dbReference>
<keyword evidence="5" id="KW-1185">Reference proteome</keyword>
<feature type="domain" description="FecR N-terminal" evidence="3">
    <location>
        <begin position="81"/>
        <end position="118"/>
    </location>
</feature>
<dbReference type="InterPro" id="IPR013324">
    <property type="entry name" value="RNA_pol_sigma_r3/r4-like"/>
</dbReference>
<dbReference type="Pfam" id="PF08281">
    <property type="entry name" value="Sigma70_r4_2"/>
    <property type="match status" value="1"/>
</dbReference>
<organism evidence="4 5">
    <name type="scientific">Pseudomonas eucalypticola</name>
    <dbReference type="NCBI Taxonomy" id="2599595"/>
    <lineage>
        <taxon>Bacteria</taxon>
        <taxon>Pseudomonadati</taxon>
        <taxon>Pseudomonadota</taxon>
        <taxon>Gammaproteobacteria</taxon>
        <taxon>Pseudomonadales</taxon>
        <taxon>Pseudomonadaceae</taxon>
        <taxon>Pseudomonas</taxon>
    </lineage>
</organism>
<keyword evidence="1" id="KW-1133">Transmembrane helix</keyword>
<dbReference type="RefSeq" id="WP_158154036.1">
    <property type="nucleotide sequence ID" value="NZ_CP056030.1"/>
</dbReference>
<dbReference type="SUPFAM" id="SSF88659">
    <property type="entry name" value="Sigma3 and sigma4 domains of RNA polymerase sigma factors"/>
    <property type="match status" value="1"/>
</dbReference>
<keyword evidence="1" id="KW-0472">Membrane</keyword>
<dbReference type="KEGG" id="pez:HWQ56_17800"/>
<evidence type="ECO:0000313" key="5">
    <source>
        <dbReference type="Proteomes" id="UP000509568"/>
    </source>
</evidence>
<feature type="domain" description="RNA polymerase sigma factor 70 region 4 type 2" evidence="2">
    <location>
        <begin position="22"/>
        <end position="74"/>
    </location>
</feature>
<dbReference type="Pfam" id="PF16220">
    <property type="entry name" value="DUF4880"/>
    <property type="match status" value="1"/>
</dbReference>
<gene>
    <name evidence="4" type="ORF">HWQ56_17800</name>
</gene>
<dbReference type="EMBL" id="CP056030">
    <property type="protein sequence ID" value="QKZ05547.1"/>
    <property type="molecule type" value="Genomic_DNA"/>
</dbReference>
<dbReference type="GO" id="GO:0016987">
    <property type="term" value="F:sigma factor activity"/>
    <property type="evidence" value="ECO:0007669"/>
    <property type="project" value="InterPro"/>
</dbReference>
<feature type="transmembrane region" description="Helical" evidence="1">
    <location>
        <begin position="149"/>
        <end position="168"/>
    </location>
</feature>
<proteinExistence type="predicted"/>
<evidence type="ECO:0000256" key="1">
    <source>
        <dbReference type="SAM" id="Phobius"/>
    </source>
</evidence>
<dbReference type="InterPro" id="IPR013249">
    <property type="entry name" value="RNA_pol_sigma70_r4_t2"/>
</dbReference>
<dbReference type="Proteomes" id="UP000509568">
    <property type="component" value="Chromosome"/>
</dbReference>
<dbReference type="InterPro" id="IPR032623">
    <property type="entry name" value="FecR_N"/>
</dbReference>
<sequence length="169" mass="19232">MTQLLSPLHNLFQHEPIDKGHDALYLRLKKLSRRVQQVFLLSRLDDLPYPAIAERLDTSVAQVEKAMLQVLEHCRSETGSQAASAWYVKLQNPQTTASERIDFRRWLDADASHLQAFHGTELRWRQLLPAARYLGRSGWHQHRRRHAGATGWALALLGALLVGGLAGWI</sequence>
<reference evidence="4 5" key="1">
    <citation type="submission" date="2020-06" db="EMBL/GenBank/DDBJ databases">
        <title>Pseudomonas eucalypticola sp. nov., an endophyte of Eucalyptus dunnii leaves with biocontrol ability of eucalyptus leaf blight.</title>
        <authorList>
            <person name="Liu Y."/>
            <person name="Song Z."/>
            <person name="Zeng H."/>
            <person name="Lu M."/>
            <person name="Wang X."/>
            <person name="Lian X."/>
            <person name="Zhang Q."/>
        </authorList>
    </citation>
    <scope>NUCLEOTIDE SEQUENCE [LARGE SCALE GENOMIC DNA]</scope>
    <source>
        <strain evidence="4 5">NP-1</strain>
    </source>
</reference>
<dbReference type="GO" id="GO:0006352">
    <property type="term" value="P:DNA-templated transcription initiation"/>
    <property type="evidence" value="ECO:0007669"/>
    <property type="project" value="InterPro"/>
</dbReference>
<evidence type="ECO:0000259" key="3">
    <source>
        <dbReference type="Pfam" id="PF16220"/>
    </source>
</evidence>
<keyword evidence="1" id="KW-0812">Transmembrane</keyword>
<evidence type="ECO:0000259" key="2">
    <source>
        <dbReference type="Pfam" id="PF08281"/>
    </source>
</evidence>
<dbReference type="AlphaFoldDB" id="A0A7D5H1A4"/>
<protein>
    <submittedName>
        <fullName evidence="4">DUF4880 domain-containing protein</fullName>
    </submittedName>
</protein>
<dbReference type="Gene3D" id="1.10.10.10">
    <property type="entry name" value="Winged helix-like DNA-binding domain superfamily/Winged helix DNA-binding domain"/>
    <property type="match status" value="1"/>
</dbReference>
<dbReference type="GO" id="GO:0003677">
    <property type="term" value="F:DNA binding"/>
    <property type="evidence" value="ECO:0007669"/>
    <property type="project" value="InterPro"/>
</dbReference>
<evidence type="ECO:0000313" key="4">
    <source>
        <dbReference type="EMBL" id="QKZ05547.1"/>
    </source>
</evidence>
<accession>A0A7D5H1A4</accession>